<keyword evidence="3" id="KW-0732">Signal</keyword>
<proteinExistence type="predicted"/>
<keyword evidence="2" id="KW-0812">Transmembrane</keyword>
<evidence type="ECO:0000256" key="2">
    <source>
        <dbReference type="ARBA" id="ARBA00022692"/>
    </source>
</evidence>
<dbReference type="PRINTS" id="PR00205">
    <property type="entry name" value="CADHERIN"/>
</dbReference>
<dbReference type="GO" id="GO:0007156">
    <property type="term" value="P:homophilic cell adhesion via plasma membrane adhesion molecules"/>
    <property type="evidence" value="ECO:0007669"/>
    <property type="project" value="InterPro"/>
</dbReference>
<dbReference type="InterPro" id="IPR002126">
    <property type="entry name" value="Cadherin-like_dom"/>
</dbReference>
<dbReference type="GO" id="GO:0007043">
    <property type="term" value="P:cell-cell junction assembly"/>
    <property type="evidence" value="ECO:0007669"/>
    <property type="project" value="TreeGrafter"/>
</dbReference>
<dbReference type="PROSITE" id="PS00232">
    <property type="entry name" value="CADHERIN_1"/>
    <property type="match status" value="1"/>
</dbReference>
<evidence type="ECO:0000313" key="11">
    <source>
        <dbReference type="Proteomes" id="UP000518288"/>
    </source>
</evidence>
<dbReference type="GO" id="GO:0016477">
    <property type="term" value="P:cell migration"/>
    <property type="evidence" value="ECO:0007669"/>
    <property type="project" value="TreeGrafter"/>
</dbReference>
<reference evidence="10 11" key="1">
    <citation type="submission" date="2020-07" db="EMBL/GenBank/DDBJ databases">
        <title>Genomic Encyclopedia of Archaeal and Bacterial Type Strains, Phase II (KMG-II): from individual species to whole genera.</title>
        <authorList>
            <person name="Goeker M."/>
        </authorList>
    </citation>
    <scope>NUCLEOTIDE SEQUENCE [LARGE SCALE GENOMIC DNA]</scope>
    <source>
        <strain evidence="10 11">DSM 21226</strain>
    </source>
</reference>
<dbReference type="PANTHER" id="PTHR24027:SF422">
    <property type="entry name" value="CADHERIN DOMAIN-CONTAINING PROTEIN"/>
    <property type="match status" value="1"/>
</dbReference>
<dbReference type="GO" id="GO:0016342">
    <property type="term" value="C:catenin complex"/>
    <property type="evidence" value="ECO:0007669"/>
    <property type="project" value="TreeGrafter"/>
</dbReference>
<dbReference type="Pfam" id="PF00028">
    <property type="entry name" value="Cadherin"/>
    <property type="match status" value="6"/>
</dbReference>
<feature type="domain" description="Cadherin" evidence="9">
    <location>
        <begin position="5023"/>
        <end position="5113"/>
    </location>
</feature>
<feature type="region of interest" description="Disordered" evidence="8">
    <location>
        <begin position="5497"/>
        <end position="5525"/>
    </location>
</feature>
<dbReference type="Pfam" id="PF17803">
    <property type="entry name" value="Cadherin_4"/>
    <property type="match status" value="2"/>
</dbReference>
<keyword evidence="5" id="KW-0106">Calcium</keyword>
<dbReference type="InterPro" id="IPR059226">
    <property type="entry name" value="Choice_anch_Q_dom"/>
</dbReference>
<dbReference type="GO" id="GO:0008013">
    <property type="term" value="F:beta-catenin binding"/>
    <property type="evidence" value="ECO:0007669"/>
    <property type="project" value="TreeGrafter"/>
</dbReference>
<dbReference type="SMART" id="SM00112">
    <property type="entry name" value="CA"/>
    <property type="match status" value="11"/>
</dbReference>
<dbReference type="PANTHER" id="PTHR24027">
    <property type="entry name" value="CADHERIN-23"/>
    <property type="match status" value="1"/>
</dbReference>
<dbReference type="CDD" id="cd11304">
    <property type="entry name" value="Cadherin_repeat"/>
    <property type="match status" value="11"/>
</dbReference>
<dbReference type="SMART" id="SM00710">
    <property type="entry name" value="PbH1"/>
    <property type="match status" value="34"/>
</dbReference>
<organism evidence="10 11">
    <name type="scientific">Sphaerotilus montanus</name>
    <dbReference type="NCBI Taxonomy" id="522889"/>
    <lineage>
        <taxon>Bacteria</taxon>
        <taxon>Pseudomonadati</taxon>
        <taxon>Pseudomonadota</taxon>
        <taxon>Betaproteobacteria</taxon>
        <taxon>Burkholderiales</taxon>
        <taxon>Sphaerotilaceae</taxon>
        <taxon>Sphaerotilus</taxon>
    </lineage>
</organism>
<feature type="domain" description="Cadherin" evidence="9">
    <location>
        <begin position="2177"/>
        <end position="2264"/>
    </location>
</feature>
<dbReference type="InterPro" id="IPR039005">
    <property type="entry name" value="CSPG_rpt"/>
</dbReference>
<dbReference type="InterPro" id="IPR012334">
    <property type="entry name" value="Pectin_lyas_fold"/>
</dbReference>
<keyword evidence="7" id="KW-0472">Membrane</keyword>
<feature type="region of interest" description="Disordered" evidence="8">
    <location>
        <begin position="5321"/>
        <end position="5372"/>
    </location>
</feature>
<dbReference type="Pfam" id="PF14252">
    <property type="entry name" value="DUF4347"/>
    <property type="match status" value="1"/>
</dbReference>
<dbReference type="EMBL" id="JACCFH010000001">
    <property type="protein sequence ID" value="NYG31255.1"/>
    <property type="molecule type" value="Genomic_DNA"/>
</dbReference>
<protein>
    <submittedName>
        <fullName evidence="10">CSLREA domain-containing protein</fullName>
    </submittedName>
</protein>
<comment type="subcellular location">
    <subcellularLocation>
        <location evidence="1">Membrane</location>
        <topology evidence="1">Single-pass membrane protein</topology>
    </subcellularLocation>
</comment>
<feature type="domain" description="Cadherin" evidence="9">
    <location>
        <begin position="4392"/>
        <end position="4495"/>
    </location>
</feature>
<dbReference type="InterPro" id="IPR006626">
    <property type="entry name" value="PbH1"/>
</dbReference>
<dbReference type="Gene3D" id="2.60.40.60">
    <property type="entry name" value="Cadherins"/>
    <property type="match status" value="11"/>
</dbReference>
<evidence type="ECO:0000256" key="1">
    <source>
        <dbReference type="ARBA" id="ARBA00004167"/>
    </source>
</evidence>
<keyword evidence="11" id="KW-1185">Reference proteome</keyword>
<dbReference type="InterPro" id="IPR020894">
    <property type="entry name" value="Cadherin_CS"/>
</dbReference>
<evidence type="ECO:0000259" key="9">
    <source>
        <dbReference type="PROSITE" id="PS50268"/>
    </source>
</evidence>
<dbReference type="InterPro" id="IPR015919">
    <property type="entry name" value="Cadherin-like_sf"/>
</dbReference>
<feature type="domain" description="Cadherin" evidence="9">
    <location>
        <begin position="4598"/>
        <end position="4701"/>
    </location>
</feature>
<dbReference type="GO" id="GO:0034332">
    <property type="term" value="P:adherens junction organization"/>
    <property type="evidence" value="ECO:0007669"/>
    <property type="project" value="TreeGrafter"/>
</dbReference>
<feature type="domain" description="Cadherin" evidence="9">
    <location>
        <begin position="4193"/>
        <end position="4289"/>
    </location>
</feature>
<dbReference type="GO" id="GO:0005912">
    <property type="term" value="C:adherens junction"/>
    <property type="evidence" value="ECO:0007669"/>
    <property type="project" value="TreeGrafter"/>
</dbReference>
<accession>A0A7Y9QTS4</accession>
<evidence type="ECO:0000256" key="5">
    <source>
        <dbReference type="ARBA" id="ARBA00022837"/>
    </source>
</evidence>
<feature type="domain" description="Cadherin" evidence="9">
    <location>
        <begin position="4289"/>
        <end position="4392"/>
    </location>
</feature>
<feature type="domain" description="Cadherin" evidence="9">
    <location>
        <begin position="4810"/>
        <end position="4907"/>
    </location>
</feature>
<evidence type="ECO:0000256" key="3">
    <source>
        <dbReference type="ARBA" id="ARBA00022729"/>
    </source>
</evidence>
<dbReference type="SUPFAM" id="SSF49313">
    <property type="entry name" value="Cadherin-like"/>
    <property type="match status" value="11"/>
</dbReference>
<dbReference type="RefSeq" id="WP_179632262.1">
    <property type="nucleotide sequence ID" value="NZ_JACCFH010000001.1"/>
</dbReference>
<name>A0A7Y9QTS4_9BURK</name>
<dbReference type="InterPro" id="IPR011050">
    <property type="entry name" value="Pectin_lyase_fold/virulence"/>
</dbReference>
<sequence length="5607" mass="554513">MTAAHRTGIEELEARILYSADAALLLGGVPVADVRSVDTAQAAPAAPAATHWLVVDRRVEDWDLTLADRQARDGDAASPSVLLIDGDADGRAQMSGLNGAVEVLPWTDAQGQRWLGASPFDAEPAAAAVSAPAAAASLSGSGIDASASERWQAEVRHELVVIDGGIDGASQLAMMWWSQATASCQIEVVVTDPARDGLAQITALLSTRTDLSAVHLVSHGDAGLLRLGTTTVDASVLAARAEEVAGWRQALTADADLLVYGCDVGQGLTGAAFVHQLSDLTGADVAASDDLTGSAAAGGDWTLEARTGQIDHAVAFDAATQAEWQGTLTTYTVTNLNDSGAGSLRQAITNANANGGADAITFSAFGTINIASPLPPITDRVTIDGTSGGAPGIALHGGHVIETGLDLRAGSDLSVVRGLVVHSFTAQGIAIADSTGVTVAGNYIGTDANGNVSLVNVIGVNVVNAADTQIGGTTAADRNVISGNSNIGVNIVGAGSAGTVVQGNYIGTNAAGSADVGNASHGVFVNGVSGVTIGGSVAGAGNLVGGNGTGITLGSTATSNVVAGNIVGLNAAGTGRLANSGVGLYVLGASNTIGGTVAAARNVVSGNTTVGINISGASANGNTVSGNYVGTSISGLVAIGNSEDGIQIDSGASGNTIGGLVAGARNVVSGNNFAGIAIDGSTSVGNTVQGNYIGLSANGSAALGNAREGVSLLQSTDSVIGAVVTAGRNVIASNTLAGIAISGASGAQVLGNYIGTDANAGAARGNGQDGIRMTGSTTDSVIGGAAPGAGNLIANNTGDGVLVNTASGTSNAIFGNAITANSETGLDLGADNGVTANDFIGDGDTGANNLQNFPVLTSAASSPAGTTIAGSLTTNILGTYRIDFYANHLGGEDGTGYGEGERYLGYTTVSSGVLGTVSFTITLTDAWVNNGDRVTATATVDLGGGVYGATSEFAMNVVATASGVVVVDTTADTIDGNTTSITALGNSRGGDQRISLREAITAANNTANGATPDKIVFGINGFDAHTIALASLLPTISQAVVIDGTSDDSFAVRGDQPAIVLDGGGVVQDGLRLYTGSGGSTVRGLDFQRFTQDAIDISGSNGNTVAGNWIGVGTDGVTGRGNQQGVNVWNANNNVIGGSTAADRNVIAGNSGMGIWLGGGATGNQIQGNYVGTTAAGDAALRNDVDGILIESAGNTVGGIQAGQRNVISGNGRTGIMINLVAATGNVVIGNYIGTDSTGTADLNGTAHTSGLSGVVIVGGASGNRIGTNADGSSDTAERNVISGNNWYGVELIGSGTSNNVVQGNYIGTDVTGLVALGNSQGGVSFWDGASGNQVGSGLTGAGNVISGNETGVLVANGVSNNRVQGNLIGLGADGTTAVSNTGAGVYLYNGGTASAVTGNLIGTNADGSNDAGERNVISANYNGVALEDAEVTGNTVAGNYIGTDATGLLDRGNVVDGVLIQNGANANTIGGSSAVQHNVISGNDGTGVHIDGETSDGNVVRGNWIGVNAAGTGALGNGGHGIHIFGGADNVLVGGTGASEGNWIASPVLGGIFVKGDSSGTVIQGNRIGTDLAGSANWGTGQIGILLENGANHSLVGGAAAGAGNTVVNAGQGGSFLTGIGVLGATSTDNAFLGNTVYNSAGLGIDLGNNGVTLNDAVDADTGPNNLQNFPVLSAAGTDGSRVAIAGTINSTAYTSLRLEFFANAAGDGSGYGEGQTYLGYATVFTDGSGDSRFVVSFSKAVPAGQFISATATVMNANGTYGSTSEFSANASATGALIVDTMNDVVDGTTTSVASLLSSKGADSKISLREAIIATNNTAGHDTVFVPAGTYTLTRTGASEDLASTGDLDILQSLTLVGAGASSTIVDAAGLGDRVFDVWGSGTSAYLSGITVTGGSVSHGSGILANGSTSLTLWNSVVANNTSGTTGSGLYLAGTTFINNVTVSGNSGTSGAGIYNNSALVISNSTIAANTGSNQGAGIWSSGTSANLTLINTTISGNSSSGQGGGVYIGKTASLVNATIAGNTASTGGGIYRAAGSVTVNLLNSIVAGNTGTGTTPNPDISGAMASLGNNIIGNTTGSSGWVGSDQQDVDPLLGTLASNGGPTLTLALLAGSPAINAGAASGAPVTDQRGYYRDASVDIGAFEYNGTNPATNTAPVISSNGAGATAAVSVAEIATTVTTVTATDAEGDALSYSLSGGADAARFTIDSSTGVLSFLVAPDFESPTDSGANNIYDVTVQVTDGYLSDTQVIAVTVTNANDAPTITNGATATLAATSEDMASSGTLVSSILTSASWADADSGALQGIAVTSKAGNGTWQYSTDGSTWVSFGAVSSTSALLLGAASQVRYLPDGFNGETATFDFKAWDQTSGSAGTKVSTTTNGGSTAFSATTDNASLNVTAVNDAPVVTTTGSALACTENQSATVVDPGLTVSDVDNANLASATVSLSANFASGQDVLAFTDQNGITGSWNAGTGVLTLSGSATVANYQTALRSITCANGSDVPSTATRTVSFTVSDGVGSSNVATRDILVAGVNDAAVLSSLGNTVSHMEGGGSVVLAPSVTVADAELSAADDFSGATLALARSGGVNTQDALAFDGLNVTTSGADVFVGGVQVGTYSFTGGDLVVSFGANATQARVNTLMQNIVYWNTSDAPPASVQIDWRFDDGNTGAQGSGGALQATGSTTVTINGANDAPVNALPANAYTALDTAKTFSTANGNALQISDVDAAGGPVQFTLTATQGTLSLATTAGLTLAAGSPGTASFTYTGTVSAINTALGSGVTFTPTSGYRGLATLTLQTSDLGNSGSGGTLTDSDTLNLHVGAIVVTTTSDAGNGTVTSIANLVANDGGDGISLREAILAANNTANGASADRITFAITGTGVHTITVSSALPTVTEAVVLDASTDDSFAANASRAAIVLDGNGLNASGLVLAAGSGGSTVRGFSVVDFGQYGLLIQSDSDGNTIEGNLVGLGADGSTAAANVLGGVLVYSSGNTVGGTTALARNVLSGNGNGGVAVVGSNNAIIGNYIGTDATGTLDRGNWQDGIHLASGSGNRIGGTASAERNIISGNDRQGIEIFGAGTTGTLVQGNFIGTDATGTAALGNGAGGIWLGMGTSNHTIGGTVTGAGNLIAYNQSWSGEAGVMVESNVTGVAILGNTFVGNTGLAIDLGMDGLTANDAGDADTGANALQNTPMLYTADLQGADVRVRGEVNTTAGTTLRIEFFSSPLGSEDPTGYGEGAVYLGYTEVTTDGAGHAALDVTLTGVAPAAGDRVSATATVKTGASSYGATSEFSMNVPAAVSNQAPVITLSGSSSSYTENAGVLFDASATFTDSDTPVLTGGNLTYQVSANGSATDELGIRHQGTGAGQIGLSGNDVTYEGVVIGSHTGFGNGSTPLVLNFNGNATTTAVQALLRNITYRDTSDAPSTSTRTLSLTVSDGSGGTSAPIVVTMAVVAVNDAPVFGGLNGAPVFTEGGAAVVLDADVTLADAELTAADNFSGATLTLSRQGGANAEDALAFDGAVVTTSGADVRVNGVLVGSYTFTGGELVVTFGAGATNARVNALLQHIVYWNTSDTPPASVQIAWSFRDGNTGAQGTGGARTATGATTITLTPTNDAPAGIDRTVTLAEDSVYVFSAADFGLTDPEGHALQAVQFTTLPNTGVLTWAGVPVTAGQTVAVVDLGQLRYQPPADASGAGLASFTFAVIDAGGVANGGIDTDPTPATFTFDVSAVNDAPVLSLPGLQTTAAGTPLTLSAANGNRLTLSDVDAGGASLQLTLGTAHGTLTLASTAGLTFSTGDGTADASLVFSGSVAALQAALDGLVFAPAGGHVGAATVSVLLDDLGNAGSGGPATAAGSVQVIVGGLRFREGEAGYTGTQDTYVQDSTPTSAYGTANLVRSDDGSPLSTGLIRFDNLFGSGTGQVPLGATISSATLSIHVLERDAADFIELRRMLVGWSESSTHASLVNGVQTDASEAAASVETSFSAGQLGWNNIAVSAATVQAWLDGTAPNHGWALVSSSADTWSFASSEHADASLRPTLTIEFTAPQAPVVSVSGGSASHVEGAGATVVDPGLTLNDADSATLSMAVVQITTHHASGEDVLGFVNQNGITGTWDASAGNLTLSGTASLAHYQTALRSVTYDNTSDSPSTQPRTVTFTVRDAYADSLTVARTVSVTATNDAPSITSDGGGALAVRSVAENTTAVTTVVATDVDLPVQTLSYSITGGADAARFTIDSATGVLQFAVAPDHEAPSDANADNVYDVTVQVSDGSLTASQAIAVTVTAVNDSTPAITSGSAFSVAENSTAVTTVTATDGDLPAQTLTYSITGGADAARFTIDAATGALSFQAAPDHEAPSDANADNVYDVTVQVSDGSLTASQAIAVTVTAINDNTPAITSGSAFSVAENTTAVTTVMASDADLPAQTLAYSITGGADAARFTIDAATGALSFIAAPDHEAPSDANADNVYDVTVQVSDSSLTATQAIAVTVTAVNDNTPAITSGSAFGVAENTTAVTTVTATDGDLPAQTLTYSITGGADAARFTIDAATGALSFQAAPDHEAPSDANADNVYDVTVQVSDGGLTASQAIAVTVTGVNDNTPAITSGSAVNMAENATAVTTVTASDADLPAQTLTFSITSGADASRFTIDAATGALSFLTAPDHEVPSDANADNVYDVTVQVSDGSLTASQAIAVTVTAINDNTPAITSGSAFSVAENTTTVTTVMASDADLPAQTLAYSITGGADAARFTIDAATGALSFQTAADHEVPSDANADNVYDVTVQVSDGSLTASQAIAVTVTDANDNTPVITSGGAFSMAENTTAVTMVTATDGDLPAQTLTYSITGGADAARFTIDAATGVLSFQAAPDHEAPSDANADNVYDVTVQVSDSSLTATQAIAVTVTAVNDNTPAITSGSACGVAENTTAVTTVTATDGDLPSQTLTYSITGGADAARFTIDAATGALSFQTAPDHEAPSDANADNSYDVTVQVSDSSLTATQAIAVTVTAVNDNTPAITSGSAFGVAENTTAVMTVTATDGDLPAQTLTYSITGGADAARFTIDAATGALSFQTAPDHEAPSDANADNLYDVTLQVSDGSLTAIQAVAVAVTGTNDNTPRFTSDGGAAAVTVSVPEGVPWSGVLDVTDADQPTQALTFRISGGADAALFELDPASGLLTFRLTTDQEAPQDANHDNAYELVVSVSDGTLVGTRALTLLVTNVNEAPVLVNSQLAVAQGGQVVLDAGMFQATDPDTPDAGLVYTVSDVRSGVFERVDAPGSAITRFTQADVTAGRVVFVQSGRTATAGFSLTLSEGDWVVGPRQVEVRVQPAASAPQPDLSSDPVPSMEALPPRFESLPSPGSGLELASTAGGGLQEPLAGTGAVDRLDRITSEIAGGENGVFATRGAGRLTTTDRDSDASATAVASDAGSVRGPVLVRATTVSVPGVGLVVPGERTGSGRGSVGFPSGMAPDMARLPPGELLVMLDAPIDLSGFVQERSALLQWTPTDERSRGTTESARQQSESDDGPDLRWDSGSTVRVGGMALSVGLVFWATRATGLVASLIAVSPPWRQFDPLPVLSVNAPKQPEGTEVEWLDTDIPGSLAELAEDILDQRT</sequence>
<dbReference type="GO" id="GO:0016339">
    <property type="term" value="P:calcium-dependent cell-cell adhesion via plasma membrane cell adhesion molecules"/>
    <property type="evidence" value="ECO:0007669"/>
    <property type="project" value="TreeGrafter"/>
</dbReference>
<keyword evidence="6" id="KW-1133">Transmembrane helix</keyword>
<feature type="domain" description="Cadherin" evidence="9">
    <location>
        <begin position="5118"/>
        <end position="5220"/>
    </location>
</feature>
<dbReference type="GO" id="GO:0044331">
    <property type="term" value="P:cell-cell adhesion mediated by cadherin"/>
    <property type="evidence" value="ECO:0007669"/>
    <property type="project" value="TreeGrafter"/>
</dbReference>
<dbReference type="PROSITE" id="PS51854">
    <property type="entry name" value="CSPG"/>
    <property type="match status" value="1"/>
</dbReference>
<dbReference type="PROSITE" id="PS50268">
    <property type="entry name" value="CADHERIN_2"/>
    <property type="match status" value="11"/>
</dbReference>
<feature type="domain" description="Cadherin" evidence="9">
    <location>
        <begin position="4503"/>
        <end position="4598"/>
    </location>
</feature>
<comment type="caution">
    <text evidence="10">The sequence shown here is derived from an EMBL/GenBank/DDBJ whole genome shotgun (WGS) entry which is preliminary data.</text>
</comment>
<dbReference type="Proteomes" id="UP000518288">
    <property type="component" value="Unassembled WGS sequence"/>
</dbReference>
<dbReference type="GO" id="GO:0045296">
    <property type="term" value="F:cadherin binding"/>
    <property type="evidence" value="ECO:0007669"/>
    <property type="project" value="TreeGrafter"/>
</dbReference>
<keyword evidence="4" id="KW-0677">Repeat</keyword>
<dbReference type="SUPFAM" id="SSF51126">
    <property type="entry name" value="Pectin lyase-like"/>
    <property type="match status" value="1"/>
</dbReference>
<dbReference type="NCBIfam" id="NF041518">
    <property type="entry name" value="choice_anch_Q"/>
    <property type="match status" value="1"/>
</dbReference>
<dbReference type="InterPro" id="IPR025592">
    <property type="entry name" value="DUF4347"/>
</dbReference>
<evidence type="ECO:0000256" key="7">
    <source>
        <dbReference type="ARBA" id="ARBA00023136"/>
    </source>
</evidence>
<gene>
    <name evidence="10" type="ORF">BDD16_000241</name>
</gene>
<dbReference type="GO" id="GO:0000902">
    <property type="term" value="P:cell morphogenesis"/>
    <property type="evidence" value="ECO:0007669"/>
    <property type="project" value="TreeGrafter"/>
</dbReference>
<feature type="domain" description="Cadherin" evidence="9">
    <location>
        <begin position="4915"/>
        <end position="5010"/>
    </location>
</feature>
<dbReference type="Pfam" id="PF16184">
    <property type="entry name" value="Cadherin_3"/>
    <property type="match status" value="1"/>
</dbReference>
<evidence type="ECO:0000256" key="8">
    <source>
        <dbReference type="SAM" id="MobiDB-lite"/>
    </source>
</evidence>
<dbReference type="GO" id="GO:0005509">
    <property type="term" value="F:calcium ion binding"/>
    <property type="evidence" value="ECO:0007669"/>
    <property type="project" value="InterPro"/>
</dbReference>
<evidence type="ECO:0000313" key="10">
    <source>
        <dbReference type="EMBL" id="NYG31255.1"/>
    </source>
</evidence>
<evidence type="ECO:0000256" key="6">
    <source>
        <dbReference type="ARBA" id="ARBA00022989"/>
    </source>
</evidence>
<evidence type="ECO:0000256" key="4">
    <source>
        <dbReference type="ARBA" id="ARBA00022737"/>
    </source>
</evidence>
<dbReference type="Gene3D" id="2.160.20.10">
    <property type="entry name" value="Single-stranded right-handed beta-helix, Pectin lyase-like"/>
    <property type="match status" value="5"/>
</dbReference>
<dbReference type="InterPro" id="IPR039808">
    <property type="entry name" value="Cadherin"/>
</dbReference>
<feature type="domain" description="Cadherin" evidence="9">
    <location>
        <begin position="4701"/>
        <end position="4804"/>
    </location>
</feature>
<dbReference type="InterPro" id="IPR040853">
    <property type="entry name" value="RapA2_cadherin-like"/>
</dbReference>